<accession>S7Q496</accession>
<protein>
    <submittedName>
        <fullName evidence="2">Uncharacterized protein</fullName>
    </submittedName>
</protein>
<proteinExistence type="predicted"/>
<reference evidence="2 3" key="1">
    <citation type="journal article" date="2013" name="Nat. Commun.">
        <title>Genome analysis reveals insights into physiology and longevity of the Brandt's bat Myotis brandtii.</title>
        <authorList>
            <person name="Seim I."/>
            <person name="Fang X."/>
            <person name="Xiong Z."/>
            <person name="Lobanov A.V."/>
            <person name="Huang Z."/>
            <person name="Ma S."/>
            <person name="Feng Y."/>
            <person name="Turanov A.A."/>
            <person name="Zhu Y."/>
            <person name="Lenz T.L."/>
            <person name="Gerashchenko M.V."/>
            <person name="Fan D."/>
            <person name="Hee Yim S."/>
            <person name="Yao X."/>
            <person name="Jordan D."/>
            <person name="Xiong Y."/>
            <person name="Ma Y."/>
            <person name="Lyapunov A.N."/>
            <person name="Chen G."/>
            <person name="Kulakova O.I."/>
            <person name="Sun Y."/>
            <person name="Lee S.G."/>
            <person name="Bronson R.T."/>
            <person name="Moskalev A.A."/>
            <person name="Sunyaev S.R."/>
            <person name="Zhang G."/>
            <person name="Krogh A."/>
            <person name="Wang J."/>
            <person name="Gladyshev V.N."/>
        </authorList>
    </citation>
    <scope>NUCLEOTIDE SEQUENCE [LARGE SCALE GENOMIC DNA]</scope>
</reference>
<evidence type="ECO:0000313" key="2">
    <source>
        <dbReference type="EMBL" id="EPQ15692.1"/>
    </source>
</evidence>
<dbReference type="EMBL" id="KE164168">
    <property type="protein sequence ID" value="EPQ15692.1"/>
    <property type="molecule type" value="Genomic_DNA"/>
</dbReference>
<dbReference type="AlphaFoldDB" id="S7Q496"/>
<evidence type="ECO:0000256" key="1">
    <source>
        <dbReference type="SAM" id="MobiDB-lite"/>
    </source>
</evidence>
<gene>
    <name evidence="2" type="ORF">D623_10015169</name>
</gene>
<name>S7Q496_MYOBR</name>
<evidence type="ECO:0000313" key="3">
    <source>
        <dbReference type="Proteomes" id="UP000052978"/>
    </source>
</evidence>
<dbReference type="Proteomes" id="UP000052978">
    <property type="component" value="Unassembled WGS sequence"/>
</dbReference>
<keyword evidence="3" id="KW-1185">Reference proteome</keyword>
<feature type="region of interest" description="Disordered" evidence="1">
    <location>
        <begin position="91"/>
        <end position="121"/>
    </location>
</feature>
<sequence>MSCWWGEGEERRRGEPARIDLRRPGCPSHWAVTRHTLQAARGHCRTPAISFKSGAGERRWASGRTGSSHLYPLWPFLSRLIPSAGHFTACGRQESRRRSPHGDTGVQFARRASESTAASQPLAEVPAPLCPLPRAEPPSLECYQNETFAGGAPPKLSVSLAGACTSSQRVDAHQGRLIIVCTCDRSLGVAGTSEAEQQV</sequence>
<organism evidence="2 3">
    <name type="scientific">Myotis brandtii</name>
    <name type="common">Brandt's bat</name>
    <dbReference type="NCBI Taxonomy" id="109478"/>
    <lineage>
        <taxon>Eukaryota</taxon>
        <taxon>Metazoa</taxon>
        <taxon>Chordata</taxon>
        <taxon>Craniata</taxon>
        <taxon>Vertebrata</taxon>
        <taxon>Euteleostomi</taxon>
        <taxon>Mammalia</taxon>
        <taxon>Eutheria</taxon>
        <taxon>Laurasiatheria</taxon>
        <taxon>Chiroptera</taxon>
        <taxon>Yangochiroptera</taxon>
        <taxon>Vespertilionidae</taxon>
        <taxon>Myotis</taxon>
    </lineage>
</organism>